<dbReference type="InterPro" id="IPR001482">
    <property type="entry name" value="T2SS/T4SS_dom"/>
</dbReference>
<sequence length="544" mass="61446">MSGERFHIAQFHTQPEAKPATALSHAPIQSAAGLGTGFAAESGKAKFADICRKFKEQSDREFSRRVQDQQQTAGGVLRKAGKDEADAFVELENRAIIGVPETVTTIMEQIQTFIDNNGFQDADFPEYYRDLQRYAREEQRQYLNLTHAVFHELYGFKALAAWQTFPDSYAAQIIGTSIWIHTGGKHVRMPYSFSSPAEVEKIIRSLTRQKEDAIVNLYNTVLEIDLYTGERVTLTVRPDVRHDVITLRRFLIGRVTVDDLATERRGTIPQEAVPFIKALSKTHCNVLIVGPPGTGKSTSLKALLAERENHYTGAVIEKHYELAAGRDFPEKKLIERVTHETTFHHAMDQVLRFDVDYAIIGEVRRVEAEGAMLACERLLKGFGSTFHTWKPETVPSQFARMIVSQNPGAQFREEEKRVAENIDIVIVQSQDTTRTKKRFKSVQELRYNRLTGEISTHELMHWHADGDRWSYRADLSGGLLKEMREIDQVWADIAVRTLRRLEEMAPIPQGEGVTVYNPAAANPQFSMALALEKLAEAGGGRCVD</sequence>
<dbReference type="Proteomes" id="UP000293142">
    <property type="component" value="Unassembled WGS sequence"/>
</dbReference>
<name>A0A4Q9DUH9_9BACL</name>
<dbReference type="AlphaFoldDB" id="A0A4Q9DUH9"/>
<evidence type="ECO:0000313" key="4">
    <source>
        <dbReference type="Proteomes" id="UP000293142"/>
    </source>
</evidence>
<dbReference type="PANTHER" id="PTHR30486">
    <property type="entry name" value="TWITCHING MOTILITY PROTEIN PILT"/>
    <property type="match status" value="1"/>
</dbReference>
<dbReference type="SUPFAM" id="SSF52540">
    <property type="entry name" value="P-loop containing nucleoside triphosphate hydrolases"/>
    <property type="match status" value="1"/>
</dbReference>
<dbReference type="GO" id="GO:0016887">
    <property type="term" value="F:ATP hydrolysis activity"/>
    <property type="evidence" value="ECO:0007669"/>
    <property type="project" value="InterPro"/>
</dbReference>
<dbReference type="Pfam" id="PF00437">
    <property type="entry name" value="T2SSE"/>
    <property type="match status" value="1"/>
</dbReference>
<organism evidence="3 4">
    <name type="scientific">Paenibacillus thalictri</name>
    <dbReference type="NCBI Taxonomy" id="2527873"/>
    <lineage>
        <taxon>Bacteria</taxon>
        <taxon>Bacillati</taxon>
        <taxon>Bacillota</taxon>
        <taxon>Bacilli</taxon>
        <taxon>Bacillales</taxon>
        <taxon>Paenibacillaceae</taxon>
        <taxon>Paenibacillus</taxon>
    </lineage>
</organism>
<dbReference type="PANTHER" id="PTHR30486:SF6">
    <property type="entry name" value="TYPE IV PILUS RETRACTATION ATPASE PILT"/>
    <property type="match status" value="1"/>
</dbReference>
<comment type="caution">
    <text evidence="3">The sequence shown here is derived from an EMBL/GenBank/DDBJ whole genome shotgun (WGS) entry which is preliminary data.</text>
</comment>
<proteinExistence type="inferred from homology"/>
<dbReference type="Gene3D" id="3.30.450.90">
    <property type="match status" value="1"/>
</dbReference>
<dbReference type="Gene3D" id="3.40.50.300">
    <property type="entry name" value="P-loop containing nucleotide triphosphate hydrolases"/>
    <property type="match status" value="1"/>
</dbReference>
<feature type="domain" description="Bacterial type II secretion system protein E" evidence="2">
    <location>
        <begin position="243"/>
        <end position="428"/>
    </location>
</feature>
<comment type="similarity">
    <text evidence="1">Belongs to the GSP E family.</text>
</comment>
<evidence type="ECO:0000313" key="3">
    <source>
        <dbReference type="EMBL" id="TBL80609.1"/>
    </source>
</evidence>
<dbReference type="InterPro" id="IPR050921">
    <property type="entry name" value="T4SS_GSP_E_ATPase"/>
</dbReference>
<evidence type="ECO:0000256" key="1">
    <source>
        <dbReference type="ARBA" id="ARBA00006611"/>
    </source>
</evidence>
<protein>
    <recommendedName>
        <fullName evidence="2">Bacterial type II secretion system protein E domain-containing protein</fullName>
    </recommendedName>
</protein>
<dbReference type="OrthoDB" id="1776707at2"/>
<reference evidence="3 4" key="1">
    <citation type="submission" date="2019-02" db="EMBL/GenBank/DDBJ databases">
        <title>Paenibacillus sp. nov., isolated from surface-sterilized tissue of Thalictrum simplex L.</title>
        <authorList>
            <person name="Tuo L."/>
        </authorList>
    </citation>
    <scope>NUCLEOTIDE SEQUENCE [LARGE SCALE GENOMIC DNA]</scope>
    <source>
        <strain evidence="3 4">N2SHLJ1</strain>
    </source>
</reference>
<dbReference type="InterPro" id="IPR027417">
    <property type="entry name" value="P-loop_NTPase"/>
</dbReference>
<evidence type="ECO:0000259" key="2">
    <source>
        <dbReference type="Pfam" id="PF00437"/>
    </source>
</evidence>
<accession>A0A4Q9DUH9</accession>
<keyword evidence="4" id="KW-1185">Reference proteome</keyword>
<dbReference type="EMBL" id="SIRE01000004">
    <property type="protein sequence ID" value="TBL80609.1"/>
    <property type="molecule type" value="Genomic_DNA"/>
</dbReference>
<gene>
    <name evidence="3" type="ORF">EYB31_05105</name>
</gene>